<proteinExistence type="predicted"/>
<accession>A0A178ZW28</accession>
<evidence type="ECO:0000313" key="4">
    <source>
        <dbReference type="Proteomes" id="UP000078343"/>
    </source>
</evidence>
<evidence type="ECO:0000256" key="1">
    <source>
        <dbReference type="SAM" id="Coils"/>
    </source>
</evidence>
<dbReference type="EMBL" id="LVYI01000002">
    <property type="protein sequence ID" value="OAP63235.1"/>
    <property type="molecule type" value="Genomic_DNA"/>
</dbReference>
<keyword evidence="4" id="KW-1185">Reference proteome</keyword>
<name>A0A178ZW28_9EURO</name>
<dbReference type="AlphaFoldDB" id="A0A178ZW28"/>
<dbReference type="RefSeq" id="XP_018696602.1">
    <property type="nucleotide sequence ID" value="XM_018833978.1"/>
</dbReference>
<gene>
    <name evidence="3" type="ORF">AYL99_02462</name>
</gene>
<feature type="compositionally biased region" description="Low complexity" evidence="2">
    <location>
        <begin position="99"/>
        <end position="110"/>
    </location>
</feature>
<dbReference type="OrthoDB" id="5365739at2759"/>
<feature type="compositionally biased region" description="Low complexity" evidence="2">
    <location>
        <begin position="156"/>
        <end position="181"/>
    </location>
</feature>
<organism evidence="3 4">
    <name type="scientific">Fonsecaea erecta</name>
    <dbReference type="NCBI Taxonomy" id="1367422"/>
    <lineage>
        <taxon>Eukaryota</taxon>
        <taxon>Fungi</taxon>
        <taxon>Dikarya</taxon>
        <taxon>Ascomycota</taxon>
        <taxon>Pezizomycotina</taxon>
        <taxon>Eurotiomycetes</taxon>
        <taxon>Chaetothyriomycetidae</taxon>
        <taxon>Chaetothyriales</taxon>
        <taxon>Herpotrichiellaceae</taxon>
        <taxon>Fonsecaea</taxon>
    </lineage>
</organism>
<keyword evidence="1" id="KW-0175">Coiled coil</keyword>
<sequence>MEQVCARCARLGLRPRSAVPSIPLAASARGFSSSTVLKDEGDQKPSRPPTGGRPLPGSSLRGALDRNTNIASGSTARPQATRPAGPILRRTTTPRIQTPGSPGAAARAGTAPGGAGGGAARAPPPGRLLQRTGAPRQGQQEPLVRRTAGGRGGGPQQPQQAQFGARQQQGQRQDQSRGSPGAPSGKRTDRRVRRLVEKTKTSLAEEEDAAAFAAEDLPSRVENYINTIVDPPANPTTELPHVPGQELSAAELRKDWPNTPLSGSGLVESVQQRIEWLAHRIPHGYQTPGQLAEWYTKGYFTRFESEAEKEEVLKLAQEMAKMEADKETEKTNVEAKPKDVAFDDVVSRAGERKGLADTYVRGVYPAVKKQKMPFLDQIVRNLNNNATFPHGKTEQFMQTVQKVIVSRAQEGGQAQKRAEK</sequence>
<reference evidence="3 4" key="1">
    <citation type="submission" date="2016-04" db="EMBL/GenBank/DDBJ databases">
        <title>Draft genome of Fonsecaea erecta CBS 125763.</title>
        <authorList>
            <person name="Weiss V.A."/>
            <person name="Vicente V.A."/>
            <person name="Raittz R.T."/>
            <person name="Moreno L.F."/>
            <person name="De Souza E.M."/>
            <person name="Pedrosa F.O."/>
            <person name="Steffens M.B."/>
            <person name="Faoro H."/>
            <person name="Tadra-Sfeir M.Z."/>
            <person name="Najafzadeh M.J."/>
            <person name="Felipe M.S."/>
            <person name="Teixeira M."/>
            <person name="Sun J."/>
            <person name="Xi L."/>
            <person name="Gomes R."/>
            <person name="De Azevedo C.M."/>
            <person name="Salgado C.G."/>
            <person name="Da Silva M.B."/>
            <person name="Nascimento M.F."/>
            <person name="Queiroz-Telles F."/>
            <person name="Attili D.S."/>
            <person name="Gorbushina A."/>
        </authorList>
    </citation>
    <scope>NUCLEOTIDE SEQUENCE [LARGE SCALE GENOMIC DNA]</scope>
    <source>
        <strain evidence="3 4">CBS 125763</strain>
    </source>
</reference>
<evidence type="ECO:0000313" key="3">
    <source>
        <dbReference type="EMBL" id="OAP63235.1"/>
    </source>
</evidence>
<dbReference type="Proteomes" id="UP000078343">
    <property type="component" value="Unassembled WGS sequence"/>
</dbReference>
<feature type="region of interest" description="Disordered" evidence="2">
    <location>
        <begin position="16"/>
        <end position="192"/>
    </location>
</feature>
<feature type="coiled-coil region" evidence="1">
    <location>
        <begin position="305"/>
        <end position="332"/>
    </location>
</feature>
<dbReference type="GeneID" id="30006632"/>
<evidence type="ECO:0000256" key="2">
    <source>
        <dbReference type="SAM" id="MobiDB-lite"/>
    </source>
</evidence>
<feature type="compositionally biased region" description="Polar residues" evidence="2">
    <location>
        <begin position="66"/>
        <end position="78"/>
    </location>
</feature>
<protein>
    <submittedName>
        <fullName evidence="3">Uncharacterized protein</fullName>
    </submittedName>
</protein>
<comment type="caution">
    <text evidence="3">The sequence shown here is derived from an EMBL/GenBank/DDBJ whole genome shotgun (WGS) entry which is preliminary data.</text>
</comment>
<dbReference type="STRING" id="1367422.A0A178ZW28"/>